<dbReference type="EMBL" id="AP027731">
    <property type="protein sequence ID" value="BDZ44136.1"/>
    <property type="molecule type" value="Genomic_DNA"/>
</dbReference>
<evidence type="ECO:0000313" key="3">
    <source>
        <dbReference type="Proteomes" id="UP001321498"/>
    </source>
</evidence>
<reference evidence="3" key="2">
    <citation type="journal article" date="2019" name="Int. J. Syst. Evol. Microbiol.">
        <title>The Global Catalogue of Microorganisms (GCM) 10K type strain sequencing project: providing services to taxonomists for standard genome sequencing and annotation.</title>
        <authorList>
            <consortium name="The Broad Institute Genomics Platform"/>
            <consortium name="The Broad Institute Genome Sequencing Center for Infectious Disease"/>
            <person name="Wu L."/>
            <person name="Ma J."/>
        </authorList>
    </citation>
    <scope>NUCLEOTIDE SEQUENCE [LARGE SCALE GENOMIC DNA]</scope>
    <source>
        <strain evidence="3">NBRC 108725</strain>
    </source>
</reference>
<proteinExistence type="predicted"/>
<reference evidence="2" key="3">
    <citation type="submission" date="2023-02" db="EMBL/GenBank/DDBJ databases">
        <authorList>
            <person name="Sun Q."/>
            <person name="Mori K."/>
        </authorList>
    </citation>
    <scope>NUCLEOTIDE SEQUENCE</scope>
    <source>
        <strain evidence="2">NBRC 108725</strain>
    </source>
</reference>
<accession>A0ABM8GH97</accession>
<evidence type="ECO:0000313" key="1">
    <source>
        <dbReference type="EMBL" id="BDZ44136.1"/>
    </source>
</evidence>
<gene>
    <name evidence="1" type="ORF">GCM10025866_00450</name>
    <name evidence="2" type="ORF">GCM10025866_36570</name>
</gene>
<protein>
    <submittedName>
        <fullName evidence="2">Uncharacterized protein</fullName>
    </submittedName>
</protein>
<evidence type="ECO:0000313" key="2">
    <source>
        <dbReference type="EMBL" id="BDZ47748.1"/>
    </source>
</evidence>
<dbReference type="Proteomes" id="UP001321498">
    <property type="component" value="Chromosome"/>
</dbReference>
<dbReference type="EMBL" id="AP027731">
    <property type="protein sequence ID" value="BDZ47748.1"/>
    <property type="molecule type" value="Genomic_DNA"/>
</dbReference>
<keyword evidence="3" id="KW-1185">Reference proteome</keyword>
<organism evidence="2 3">
    <name type="scientific">Naasia aerilata</name>
    <dbReference type="NCBI Taxonomy" id="1162966"/>
    <lineage>
        <taxon>Bacteria</taxon>
        <taxon>Bacillati</taxon>
        <taxon>Actinomycetota</taxon>
        <taxon>Actinomycetes</taxon>
        <taxon>Micrococcales</taxon>
        <taxon>Microbacteriaceae</taxon>
        <taxon>Naasia</taxon>
    </lineage>
</organism>
<reference evidence="2" key="1">
    <citation type="journal article" date="2014" name="Int. J. Syst. Evol. Microbiol.">
        <title>Complete genome of a new Firmicutes species belonging to the dominant human colonic microbiota ('Ruminococcus bicirculans') reveals two chromosomes and a selective capacity to utilize plant glucans.</title>
        <authorList>
            <consortium name="NISC Comparative Sequencing Program"/>
            <person name="Wegmann U."/>
            <person name="Louis P."/>
            <person name="Goesmann A."/>
            <person name="Henrissat B."/>
            <person name="Duncan S.H."/>
            <person name="Flint H.J."/>
        </authorList>
    </citation>
    <scope>NUCLEOTIDE SEQUENCE</scope>
    <source>
        <strain evidence="2">NBRC 108725</strain>
    </source>
</reference>
<name>A0ABM8GH97_9MICO</name>
<sequence length="200" mass="21929">MLDRDLEVVEVVLLEEARLPDGALGERLRCGLAVLLQEAGVQRAGVDADAEADARILRRLRDGADLVVELADVARVDADRRAARVDRLEHVLRLEVDVRDDRDLALLGDDVQHVGVVLAGHGDPDDVAARCGELGDLLQRAVDVGRRGRRHRLDADRGVAAHQHLADANLARLPPGREDLRDRGHSEIHCRHGESLRRGG</sequence>